<reference evidence="1" key="1">
    <citation type="submission" date="2011-02" db="EMBL/GenBank/DDBJ databases">
        <title>Characterization Fructose-bisphosphate aldolase mRNA in grouper Epinephelus bruneus.</title>
        <authorList>
            <person name="Harikrishnan R."/>
            <person name="Kim J.-S."/>
            <person name="Heo M.-S."/>
        </authorList>
    </citation>
    <scope>NUCLEOTIDE SEQUENCE</scope>
</reference>
<name>F5BZT1_EPIBR</name>
<sequence length="143" mass="16313">MARADGQPSEILSTHLHLAKSQPSFLYWAQRSDSPSRPCVVVPPSVPFRPAVPLSTLMPTTMPLSLMTWGKSLPLFAFWYSVSWKKMTPPMQLDMEASQEKRRSRKQRRFSSLFSTLIFWRRFPIVPVDSSAARIPFPGATIF</sequence>
<proteinExistence type="evidence at transcript level"/>
<evidence type="ECO:0000313" key="1">
    <source>
        <dbReference type="EMBL" id="AEB31341.1"/>
    </source>
</evidence>
<feature type="non-terminal residue" evidence="1">
    <location>
        <position position="143"/>
    </location>
</feature>
<organism evidence="1">
    <name type="scientific">Epinephelus bruneus</name>
    <name type="common">Longtooth grouper</name>
    <dbReference type="NCBI Taxonomy" id="323802"/>
    <lineage>
        <taxon>Eukaryota</taxon>
        <taxon>Metazoa</taxon>
        <taxon>Chordata</taxon>
        <taxon>Craniata</taxon>
        <taxon>Vertebrata</taxon>
        <taxon>Euteleostomi</taxon>
        <taxon>Actinopterygii</taxon>
        <taxon>Neopterygii</taxon>
        <taxon>Teleostei</taxon>
        <taxon>Neoteleostei</taxon>
        <taxon>Acanthomorphata</taxon>
        <taxon>Eupercaria</taxon>
        <taxon>Perciformes</taxon>
        <taxon>Serranoidei</taxon>
        <taxon>Serranidae</taxon>
        <taxon>Epinephelinae</taxon>
        <taxon>Epinephelini</taxon>
        <taxon>Epinephelus</taxon>
    </lineage>
</organism>
<protein>
    <submittedName>
        <fullName evidence="1">Fructose-bisphosphate aldolase</fullName>
    </submittedName>
</protein>
<dbReference type="EMBL" id="JF430674">
    <property type="protein sequence ID" value="AEB31341.1"/>
    <property type="molecule type" value="mRNA"/>
</dbReference>
<accession>F5BZT1</accession>
<dbReference type="AlphaFoldDB" id="F5BZT1"/>